<sequence length="178" mass="19972">MKSNFILCFLLPILFLSAQSYLCDWQVVSSGGLTMTGNIWCGSTTGQTAIGWTSGMNQLAHIGFWYPEGVTGIEEEEQFKGINSKVRETKLFPPAPNPFYRAIKICYSLNAEVHMAIQVYDIMGRKIRVIANSIQKPGEYSIYWDGRDDAGRNVSSGVYILRFIAGDCRRNAKIVLTR</sequence>
<name>A0A7V0Z509_UNCW3</name>
<feature type="chain" id="PRO_5031365914" evidence="1">
    <location>
        <begin position="23"/>
        <end position="178"/>
    </location>
</feature>
<comment type="caution">
    <text evidence="3">The sequence shown here is derived from an EMBL/GenBank/DDBJ whole genome shotgun (WGS) entry which is preliminary data.</text>
</comment>
<dbReference type="InterPro" id="IPR025965">
    <property type="entry name" value="FlgD/Vpr_Ig-like"/>
</dbReference>
<protein>
    <submittedName>
        <fullName evidence="3">T9SS type A sorting domain-containing protein</fullName>
    </submittedName>
</protein>
<evidence type="ECO:0000313" key="3">
    <source>
        <dbReference type="EMBL" id="HDY58745.1"/>
    </source>
</evidence>
<feature type="signal peptide" evidence="1">
    <location>
        <begin position="1"/>
        <end position="22"/>
    </location>
</feature>
<reference evidence="3" key="1">
    <citation type="journal article" date="2020" name="mSystems">
        <title>Genome- and Community-Level Interaction Insights into Carbon Utilization and Element Cycling Functions of Hydrothermarchaeota in Hydrothermal Sediment.</title>
        <authorList>
            <person name="Zhou Z."/>
            <person name="Liu Y."/>
            <person name="Xu W."/>
            <person name="Pan J."/>
            <person name="Luo Z.H."/>
            <person name="Li M."/>
        </authorList>
    </citation>
    <scope>NUCLEOTIDE SEQUENCE [LARGE SCALE GENOMIC DNA]</scope>
    <source>
        <strain evidence="3">SpSt-258</strain>
    </source>
</reference>
<dbReference type="Pfam" id="PF13860">
    <property type="entry name" value="FlgD_ig"/>
    <property type="match status" value="1"/>
</dbReference>
<proteinExistence type="predicted"/>
<gene>
    <name evidence="3" type="ORF">ENP86_04240</name>
</gene>
<accession>A0A7V0Z509</accession>
<feature type="domain" description="FlgD/Vpr Ig-like" evidence="2">
    <location>
        <begin position="110"/>
        <end position="160"/>
    </location>
</feature>
<dbReference type="NCBIfam" id="TIGR04183">
    <property type="entry name" value="Por_Secre_tail"/>
    <property type="match status" value="1"/>
</dbReference>
<dbReference type="Gene3D" id="2.60.40.4070">
    <property type="match status" value="1"/>
</dbReference>
<dbReference type="EMBL" id="DSKY01000012">
    <property type="protein sequence ID" value="HDY58745.1"/>
    <property type="molecule type" value="Genomic_DNA"/>
</dbReference>
<keyword evidence="1" id="KW-0732">Signal</keyword>
<dbReference type="InterPro" id="IPR026444">
    <property type="entry name" value="Secre_tail"/>
</dbReference>
<evidence type="ECO:0000259" key="2">
    <source>
        <dbReference type="Pfam" id="PF13860"/>
    </source>
</evidence>
<evidence type="ECO:0000256" key="1">
    <source>
        <dbReference type="SAM" id="SignalP"/>
    </source>
</evidence>
<dbReference type="AlphaFoldDB" id="A0A7V0Z509"/>
<organism evidence="3">
    <name type="scientific">candidate division WOR-3 bacterium</name>
    <dbReference type="NCBI Taxonomy" id="2052148"/>
    <lineage>
        <taxon>Bacteria</taxon>
        <taxon>Bacteria division WOR-3</taxon>
    </lineage>
</organism>